<dbReference type="InterPro" id="IPR033704">
    <property type="entry name" value="dUTPase_trimeric"/>
</dbReference>
<keyword evidence="5 7" id="KW-0546">Nucleotide metabolism</keyword>
<evidence type="ECO:0000256" key="1">
    <source>
        <dbReference type="ARBA" id="ARBA00006581"/>
    </source>
</evidence>
<dbReference type="CDD" id="cd07557">
    <property type="entry name" value="trimeric_dUTPase"/>
    <property type="match status" value="1"/>
</dbReference>
<accession>A0A4D6YKT5</accession>
<comment type="cofactor">
    <cofactor evidence="7">
        <name>Mg(2+)</name>
        <dbReference type="ChEBI" id="CHEBI:18420"/>
    </cofactor>
</comment>
<evidence type="ECO:0000313" key="9">
    <source>
        <dbReference type="EMBL" id="QCI26510.1"/>
    </source>
</evidence>
<name>A0A4D6YKT5_9GAMM</name>
<dbReference type="HAMAP" id="MF_00116">
    <property type="entry name" value="dUTPase_bact"/>
    <property type="match status" value="1"/>
</dbReference>
<feature type="domain" description="dUTPase-like" evidence="8">
    <location>
        <begin position="16"/>
        <end position="150"/>
    </location>
</feature>
<keyword evidence="3 7" id="KW-0378">Hydrolase</keyword>
<dbReference type="GO" id="GO:0046081">
    <property type="term" value="P:dUTP catabolic process"/>
    <property type="evidence" value="ECO:0007669"/>
    <property type="project" value="InterPro"/>
</dbReference>
<dbReference type="SUPFAM" id="SSF51283">
    <property type="entry name" value="dUTPase-like"/>
    <property type="match status" value="1"/>
</dbReference>
<evidence type="ECO:0000259" key="8">
    <source>
        <dbReference type="Pfam" id="PF00692"/>
    </source>
</evidence>
<dbReference type="GO" id="GO:0006226">
    <property type="term" value="P:dUMP biosynthetic process"/>
    <property type="evidence" value="ECO:0007669"/>
    <property type="project" value="UniProtKB-UniRule"/>
</dbReference>
<gene>
    <name evidence="7" type="primary">dut</name>
    <name evidence="9" type="ORF">D9V79_01805</name>
</gene>
<dbReference type="NCBIfam" id="NF001862">
    <property type="entry name" value="PRK00601.1"/>
    <property type="match status" value="1"/>
</dbReference>
<keyword evidence="2 7" id="KW-0479">Metal-binding</keyword>
<protein>
    <recommendedName>
        <fullName evidence="7">Deoxyuridine 5'-triphosphate nucleotidohydrolase</fullName>
        <shortName evidence="7">dUTPase</shortName>
        <ecNumber evidence="7">3.6.1.23</ecNumber>
    </recommendedName>
    <alternativeName>
        <fullName evidence="7">dUTP pyrophosphatase</fullName>
    </alternativeName>
</protein>
<keyword evidence="4 7" id="KW-0460">Magnesium</keyword>
<dbReference type="FunFam" id="2.70.40.10:FF:000002">
    <property type="entry name" value="dUTP diphosphatase"/>
    <property type="match status" value="1"/>
</dbReference>
<dbReference type="EC" id="3.6.1.23" evidence="7"/>
<dbReference type="OrthoDB" id="9809956at2"/>
<evidence type="ECO:0000256" key="7">
    <source>
        <dbReference type="HAMAP-Rule" id="MF_00116"/>
    </source>
</evidence>
<dbReference type="Gene3D" id="2.70.40.10">
    <property type="match status" value="1"/>
</dbReference>
<dbReference type="Proteomes" id="UP000298636">
    <property type="component" value="Chromosome"/>
</dbReference>
<feature type="binding site" evidence="7">
    <location>
        <begin position="71"/>
        <end position="73"/>
    </location>
    <ligand>
        <name>substrate</name>
    </ligand>
</feature>
<evidence type="ECO:0000256" key="5">
    <source>
        <dbReference type="ARBA" id="ARBA00023080"/>
    </source>
</evidence>
<dbReference type="GO" id="GO:0000287">
    <property type="term" value="F:magnesium ion binding"/>
    <property type="evidence" value="ECO:0007669"/>
    <property type="project" value="UniProtKB-UniRule"/>
</dbReference>
<dbReference type="UniPathway" id="UPA00610">
    <property type="reaction ID" value="UER00666"/>
</dbReference>
<comment type="catalytic activity">
    <reaction evidence="6 7">
        <text>dUTP + H2O = dUMP + diphosphate + H(+)</text>
        <dbReference type="Rhea" id="RHEA:10248"/>
        <dbReference type="ChEBI" id="CHEBI:15377"/>
        <dbReference type="ChEBI" id="CHEBI:15378"/>
        <dbReference type="ChEBI" id="CHEBI:33019"/>
        <dbReference type="ChEBI" id="CHEBI:61555"/>
        <dbReference type="ChEBI" id="CHEBI:246422"/>
        <dbReference type="EC" id="3.6.1.23"/>
    </reaction>
</comment>
<dbReference type="AlphaFoldDB" id="A0A4D6YKT5"/>
<reference evidence="9 10" key="1">
    <citation type="submission" date="2018-10" db="EMBL/GenBank/DDBJ databases">
        <title>Comparative functional genomics of the obligate endosymbiont Buchnera aphidicola.</title>
        <authorList>
            <person name="Chong R.A."/>
        </authorList>
    </citation>
    <scope>NUCLEOTIDE SEQUENCE [LARGE SCALE GENOMIC DNA]</scope>
    <source>
        <strain evidence="9 10">Ssp</strain>
    </source>
</reference>
<comment type="pathway">
    <text evidence="7">Pyrimidine metabolism; dUMP biosynthesis; dUMP from dCTP (dUTP route): step 2/2.</text>
</comment>
<proteinExistence type="inferred from homology"/>
<evidence type="ECO:0000256" key="2">
    <source>
        <dbReference type="ARBA" id="ARBA00022723"/>
    </source>
</evidence>
<dbReference type="PANTHER" id="PTHR11241:SF0">
    <property type="entry name" value="DEOXYURIDINE 5'-TRIPHOSPHATE NUCLEOTIDOHYDROLASE"/>
    <property type="match status" value="1"/>
</dbReference>
<dbReference type="EMBL" id="CP032998">
    <property type="protein sequence ID" value="QCI26510.1"/>
    <property type="molecule type" value="Genomic_DNA"/>
</dbReference>
<evidence type="ECO:0000256" key="4">
    <source>
        <dbReference type="ARBA" id="ARBA00022842"/>
    </source>
</evidence>
<dbReference type="Pfam" id="PF00692">
    <property type="entry name" value="dUTPase"/>
    <property type="match status" value="1"/>
</dbReference>
<dbReference type="NCBIfam" id="TIGR00576">
    <property type="entry name" value="dut"/>
    <property type="match status" value="1"/>
</dbReference>
<comment type="similarity">
    <text evidence="1 7">Belongs to the dUTPase family.</text>
</comment>
<evidence type="ECO:0000313" key="10">
    <source>
        <dbReference type="Proteomes" id="UP000298636"/>
    </source>
</evidence>
<dbReference type="GO" id="GO:0004170">
    <property type="term" value="F:dUTP diphosphatase activity"/>
    <property type="evidence" value="ECO:0007669"/>
    <property type="project" value="UniProtKB-UniRule"/>
</dbReference>
<feature type="binding site" evidence="7">
    <location>
        <begin position="88"/>
        <end position="90"/>
    </location>
    <ligand>
        <name>substrate</name>
    </ligand>
</feature>
<feature type="binding site" evidence="7">
    <location>
        <position position="84"/>
    </location>
    <ligand>
        <name>substrate</name>
    </ligand>
</feature>
<organism evidence="9 10">
    <name type="scientific">Buchnera aphidicola</name>
    <name type="common">Stegophylla sp.</name>
    <dbReference type="NCBI Taxonomy" id="2315800"/>
    <lineage>
        <taxon>Bacteria</taxon>
        <taxon>Pseudomonadati</taxon>
        <taxon>Pseudomonadota</taxon>
        <taxon>Gammaproteobacteria</taxon>
        <taxon>Enterobacterales</taxon>
        <taxon>Erwiniaceae</taxon>
        <taxon>Buchnera</taxon>
    </lineage>
</organism>
<dbReference type="InterPro" id="IPR036157">
    <property type="entry name" value="dUTPase-like_sf"/>
</dbReference>
<dbReference type="PANTHER" id="PTHR11241">
    <property type="entry name" value="DEOXYURIDINE 5'-TRIPHOSPHATE NUCLEOTIDOHYDROLASE"/>
    <property type="match status" value="1"/>
</dbReference>
<evidence type="ECO:0000256" key="6">
    <source>
        <dbReference type="ARBA" id="ARBA00047686"/>
    </source>
</evidence>
<comment type="function">
    <text evidence="7">This enzyme is involved in nucleotide metabolism: it produces dUMP, the immediate precursor of thymidine nucleotides and it decreases the intracellular concentration of dUTP so that uracil cannot be incorporated into DNA.</text>
</comment>
<keyword evidence="10" id="KW-1185">Reference proteome</keyword>
<sequence length="152" mass="16735">MNIVDIKILDDRIGTKFPSLTYSTDGSSGLDLRACIKKKIISVCSNQVILIPTGIAIFIKDPLITAFILPRSGLGHYHGIVLGNTIGVIDSDYQGELMLSVWNRSKKTFYISCGDRVAQMIFVPIIKPDFNIVSDFKNTNRNIHGFGSSGIK</sequence>
<dbReference type="InterPro" id="IPR008181">
    <property type="entry name" value="dUTPase"/>
</dbReference>
<comment type="caution">
    <text evidence="7">Lacks conserved residue(s) required for the propagation of feature annotation.</text>
</comment>
<dbReference type="InterPro" id="IPR029054">
    <property type="entry name" value="dUTPase-like"/>
</dbReference>
<evidence type="ECO:0000256" key="3">
    <source>
        <dbReference type="ARBA" id="ARBA00022801"/>
    </source>
</evidence>